<dbReference type="GO" id="GO:0042834">
    <property type="term" value="F:peptidoglycan binding"/>
    <property type="evidence" value="ECO:0007669"/>
    <property type="project" value="InterPro"/>
</dbReference>
<accession>A0A285NL49</accession>
<dbReference type="Gene3D" id="1.25.40.10">
    <property type="entry name" value="Tetratricopeptide repeat domain"/>
    <property type="match status" value="1"/>
</dbReference>
<protein>
    <submittedName>
        <fullName evidence="2">Sporulation related domain-containing protein</fullName>
    </submittedName>
</protein>
<dbReference type="Gene3D" id="3.30.70.1070">
    <property type="entry name" value="Sporulation related repeat"/>
    <property type="match status" value="1"/>
</dbReference>
<proteinExistence type="predicted"/>
<dbReference type="Pfam" id="PF05036">
    <property type="entry name" value="SPOR"/>
    <property type="match status" value="1"/>
</dbReference>
<evidence type="ECO:0000313" key="3">
    <source>
        <dbReference type="Proteomes" id="UP000219036"/>
    </source>
</evidence>
<reference evidence="3" key="1">
    <citation type="submission" date="2017-09" db="EMBL/GenBank/DDBJ databases">
        <authorList>
            <person name="Varghese N."/>
            <person name="Submissions S."/>
        </authorList>
    </citation>
    <scope>NUCLEOTIDE SEQUENCE [LARGE SCALE GENOMIC DNA]</scope>
    <source>
        <strain evidence="3">DSM 15103</strain>
    </source>
</reference>
<dbReference type="InterPro" id="IPR036680">
    <property type="entry name" value="SPOR-like_sf"/>
</dbReference>
<feature type="domain" description="SPOR" evidence="1">
    <location>
        <begin position="311"/>
        <end position="377"/>
    </location>
</feature>
<dbReference type="AlphaFoldDB" id="A0A285NL49"/>
<gene>
    <name evidence="2" type="ORF">SAMN06265182_1606</name>
</gene>
<evidence type="ECO:0000259" key="1">
    <source>
        <dbReference type="Pfam" id="PF05036"/>
    </source>
</evidence>
<name>A0A285NL49_9AQUI</name>
<dbReference type="RefSeq" id="WP_097000766.1">
    <property type="nucleotide sequence ID" value="NZ_OBEI01000007.1"/>
</dbReference>
<dbReference type="Proteomes" id="UP000219036">
    <property type="component" value="Unassembled WGS sequence"/>
</dbReference>
<evidence type="ECO:0000313" key="2">
    <source>
        <dbReference type="EMBL" id="SNZ09677.1"/>
    </source>
</evidence>
<dbReference type="InterPro" id="IPR011990">
    <property type="entry name" value="TPR-like_helical_dom_sf"/>
</dbReference>
<dbReference type="SUPFAM" id="SSF48452">
    <property type="entry name" value="TPR-like"/>
    <property type="match status" value="1"/>
</dbReference>
<keyword evidence="3" id="KW-1185">Reference proteome</keyword>
<dbReference type="InterPro" id="IPR007730">
    <property type="entry name" value="SPOR-like_dom"/>
</dbReference>
<dbReference type="OrthoDB" id="10687at2"/>
<organism evidence="2 3">
    <name type="scientific">Persephonella hydrogeniphila</name>
    <dbReference type="NCBI Taxonomy" id="198703"/>
    <lineage>
        <taxon>Bacteria</taxon>
        <taxon>Pseudomonadati</taxon>
        <taxon>Aquificota</taxon>
        <taxon>Aquificia</taxon>
        <taxon>Aquificales</taxon>
        <taxon>Hydrogenothermaceae</taxon>
        <taxon>Persephonella</taxon>
    </lineage>
</organism>
<sequence>MRYIIAFFLIFSLAFGLSDKERDTLLRVIQGLYQDKLYNITVKKCQEYLEKTPSDDPYRERIIKILFHSLYNDKNKKDFINYLSYIQSEKISKQTAKEIFALGMKLFKDEPQGKAYVIEFYLPYTEGYEKTQIEKLLVTTYIKAGMWDRILKMSDKKEINIYKVLALYKLGRYKDLINFTEKMSKFSSEDADTVLYYRGLAFFNTGKKDKAAKVIESVTFKTPEMIKFLASYYLKKKDYIKAERYLKLLTLEKEYSDYGYYYLGVIEDLSKNYKKAAEYYKKASAFNTEFGKLAKKRLKQLKEAQVVPVEKFYTVRIILYKTEKEAKRLIQKKKLENCFIKKYKVYYGVFCGEFKDKKDALKERKKLQKLGFKDAVIDIIKR</sequence>
<dbReference type="EMBL" id="OBEI01000007">
    <property type="protein sequence ID" value="SNZ09677.1"/>
    <property type="molecule type" value="Genomic_DNA"/>
</dbReference>